<evidence type="ECO:0000313" key="1">
    <source>
        <dbReference type="EMBL" id="KAG5629774.1"/>
    </source>
</evidence>
<name>A0A9J6AZ42_SOLCO</name>
<keyword evidence="2" id="KW-1185">Reference proteome</keyword>
<protein>
    <recommendedName>
        <fullName evidence="3">DUF4216 domain-containing protein</fullName>
    </recommendedName>
</protein>
<gene>
    <name evidence="1" type="ORF">H5410_001491</name>
</gene>
<reference evidence="1 2" key="1">
    <citation type="submission" date="2020-09" db="EMBL/GenBank/DDBJ databases">
        <title>De no assembly of potato wild relative species, Solanum commersonii.</title>
        <authorList>
            <person name="Cho K."/>
        </authorList>
    </citation>
    <scope>NUCLEOTIDE SEQUENCE [LARGE SCALE GENOMIC DNA]</scope>
    <source>
        <strain evidence="1">LZ3.2</strain>
        <tissue evidence="1">Leaf</tissue>
    </source>
</reference>
<accession>A0A9J6AZ42</accession>
<dbReference type="Proteomes" id="UP000824120">
    <property type="component" value="Chromosome 1"/>
</dbReference>
<dbReference type="EMBL" id="JACXVP010000001">
    <property type="protein sequence ID" value="KAG5629774.1"/>
    <property type="molecule type" value="Genomic_DNA"/>
</dbReference>
<organism evidence="1 2">
    <name type="scientific">Solanum commersonii</name>
    <name type="common">Commerson's wild potato</name>
    <name type="synonym">Commerson's nightshade</name>
    <dbReference type="NCBI Taxonomy" id="4109"/>
    <lineage>
        <taxon>Eukaryota</taxon>
        <taxon>Viridiplantae</taxon>
        <taxon>Streptophyta</taxon>
        <taxon>Embryophyta</taxon>
        <taxon>Tracheophyta</taxon>
        <taxon>Spermatophyta</taxon>
        <taxon>Magnoliopsida</taxon>
        <taxon>eudicotyledons</taxon>
        <taxon>Gunneridae</taxon>
        <taxon>Pentapetalae</taxon>
        <taxon>asterids</taxon>
        <taxon>lamiids</taxon>
        <taxon>Solanales</taxon>
        <taxon>Solanaceae</taxon>
        <taxon>Solanoideae</taxon>
        <taxon>Solaneae</taxon>
        <taxon>Solanum</taxon>
    </lineage>
</organism>
<evidence type="ECO:0000313" key="2">
    <source>
        <dbReference type="Proteomes" id="UP000824120"/>
    </source>
</evidence>
<proteinExistence type="predicted"/>
<dbReference type="OrthoDB" id="1297108at2759"/>
<dbReference type="AlphaFoldDB" id="A0A9J6AZ42"/>
<sequence>MPCVTRFKGHIFNGYRFHVKEIDQYLKTQNFGVVVVGETGEEQNHMNYYGELRKVLKLQFVGGRRVILFRYMWFDMYDQKRGVKMDEYGFGLGKSLKVMNTIRVNVEQTTLIAKNRSYYTTTSKLNKLADNSFHVHPWFDEKEDNAPLHLEAKTNQYTLTSDARGRGQSLRTNAEKRTLIGEN</sequence>
<dbReference type="PANTHER" id="PTHR48258:SF11">
    <property type="entry name" value="TDCA1-ORF2 PROTEIN"/>
    <property type="match status" value="1"/>
</dbReference>
<comment type="caution">
    <text evidence="1">The sequence shown here is derived from an EMBL/GenBank/DDBJ whole genome shotgun (WGS) entry which is preliminary data.</text>
</comment>
<dbReference type="PANTHER" id="PTHR48258">
    <property type="entry name" value="DUF4218 DOMAIN-CONTAINING PROTEIN-RELATED"/>
    <property type="match status" value="1"/>
</dbReference>
<evidence type="ECO:0008006" key="3">
    <source>
        <dbReference type="Google" id="ProtNLM"/>
    </source>
</evidence>